<dbReference type="Gene3D" id="1.10.3020.10">
    <property type="entry name" value="alpha-amino acid ester hydrolase ( Helical cap domain)"/>
    <property type="match status" value="1"/>
</dbReference>
<keyword evidence="4" id="KW-1185">Reference proteome</keyword>
<dbReference type="SMART" id="SM00939">
    <property type="entry name" value="PepX_C"/>
    <property type="match status" value="1"/>
</dbReference>
<dbReference type="PROSITE" id="PS51257">
    <property type="entry name" value="PROKAR_LIPOPROTEIN"/>
    <property type="match status" value="1"/>
</dbReference>
<dbReference type="SUPFAM" id="SSF49785">
    <property type="entry name" value="Galactose-binding domain-like"/>
    <property type="match status" value="1"/>
</dbReference>
<dbReference type="Proteomes" id="UP001207654">
    <property type="component" value="Unassembled WGS sequence"/>
</dbReference>
<evidence type="ECO:0000259" key="2">
    <source>
        <dbReference type="SMART" id="SM00939"/>
    </source>
</evidence>
<dbReference type="Pfam" id="PF02129">
    <property type="entry name" value="Peptidase_S15"/>
    <property type="match status" value="1"/>
</dbReference>
<dbReference type="EMBL" id="JAPNKA010000001">
    <property type="protein sequence ID" value="MCY1077532.1"/>
    <property type="molecule type" value="Genomic_DNA"/>
</dbReference>
<proteinExistence type="predicted"/>
<dbReference type="Pfam" id="PF08530">
    <property type="entry name" value="PepX_C"/>
    <property type="match status" value="1"/>
</dbReference>
<dbReference type="InterPro" id="IPR000383">
    <property type="entry name" value="Xaa-Pro-like_dom"/>
</dbReference>
<dbReference type="GO" id="GO:0016787">
    <property type="term" value="F:hydrolase activity"/>
    <property type="evidence" value="ECO:0007669"/>
    <property type="project" value="UniProtKB-KW"/>
</dbReference>
<dbReference type="InterPro" id="IPR029058">
    <property type="entry name" value="AB_hydrolase_fold"/>
</dbReference>
<gene>
    <name evidence="3" type="ORF">OV287_23970</name>
</gene>
<accession>A0ABT4A7B5</accession>
<dbReference type="NCBIfam" id="TIGR00976">
    <property type="entry name" value="CocE_NonD"/>
    <property type="match status" value="1"/>
</dbReference>
<dbReference type="Gene3D" id="2.60.120.260">
    <property type="entry name" value="Galactose-binding domain-like"/>
    <property type="match status" value="1"/>
</dbReference>
<dbReference type="Gene3D" id="3.40.50.1820">
    <property type="entry name" value="alpha/beta hydrolase"/>
    <property type="match status" value="1"/>
</dbReference>
<dbReference type="InterPro" id="IPR005674">
    <property type="entry name" value="CocE/Ser_esterase"/>
</dbReference>
<sequence>MLSVRSFWGQLFVILLGCCTVGCGLVRNAIQEDRRSSNSLPDFTHRPGTWRTEAVRMRDGVELSTRILLPEGVERAPVVLIRNPYDLGPFIELSCDLFVRYGLGCVLQDVRGRMASGGEWWPLVNEVADGEDTLRWLARQPFVDGNIALYGVSYLGGTALAAVAGELPVEVKTVAVSVFGTNLQEVVSERGLFPHELLTAWAAFMPSRRGNRAPGEAYRKMLEHRPHYEADVAAFGAPLPFYREWLKALEPGGGLWQRPETVALRRLPERLGVPPMILIGGFDDPFLPATLHTWESLASRERSMLVLGPWNHLGMQSGALKNPGIKDDMNQWAFLIPWLRHALQGVPLPYEAGRVVVAGHGDNGARVLPAWPPATREQVLFLDTAPAEGAPGACASSSLSGQSPVMPVSLSYRYDPAEPWRSEGGGRGLAFAILGRQGTPPGPVVQTWPCARQDVLRFVGTPAESEMRIAGRARLRLRVRSSAEDTAFVAKLVDVDEKGRALHVTDGAATLRLPLEDTPAPIPYAPGSEREVEIDFRPTAWVLTKGHRLGLWVSSSNYPMLSAHLNTARPWYEETTPVVAAQTIELGGTEGASRLLLPVEPQAEAPTASVH</sequence>
<name>A0ABT4A7B5_9BACT</name>
<dbReference type="InterPro" id="IPR008979">
    <property type="entry name" value="Galactose-bd-like_sf"/>
</dbReference>
<comment type="caution">
    <text evidence="3">The sequence shown here is derived from an EMBL/GenBank/DDBJ whole genome shotgun (WGS) entry which is preliminary data.</text>
</comment>
<keyword evidence="1 3" id="KW-0378">Hydrolase</keyword>
<feature type="domain" description="Xaa-Pro dipeptidyl-peptidase C-terminal" evidence="2">
    <location>
        <begin position="336"/>
        <end position="596"/>
    </location>
</feature>
<dbReference type="RefSeq" id="WP_267536359.1">
    <property type="nucleotide sequence ID" value="NZ_JAPNKA010000001.1"/>
</dbReference>
<evidence type="ECO:0000313" key="3">
    <source>
        <dbReference type="EMBL" id="MCY1077532.1"/>
    </source>
</evidence>
<dbReference type="SUPFAM" id="SSF53474">
    <property type="entry name" value="alpha/beta-Hydrolases"/>
    <property type="match status" value="1"/>
</dbReference>
<organism evidence="3 4">
    <name type="scientific">Archangium lansingense</name>
    <dbReference type="NCBI Taxonomy" id="2995310"/>
    <lineage>
        <taxon>Bacteria</taxon>
        <taxon>Pseudomonadati</taxon>
        <taxon>Myxococcota</taxon>
        <taxon>Myxococcia</taxon>
        <taxon>Myxococcales</taxon>
        <taxon>Cystobacterineae</taxon>
        <taxon>Archangiaceae</taxon>
        <taxon>Archangium</taxon>
    </lineage>
</organism>
<dbReference type="InterPro" id="IPR013736">
    <property type="entry name" value="Xaa-Pro_dipept_C"/>
</dbReference>
<reference evidence="3 4" key="1">
    <citation type="submission" date="2022-11" db="EMBL/GenBank/DDBJ databases">
        <title>Minimal conservation of predation-associated metabolite biosynthetic gene clusters underscores biosynthetic potential of Myxococcota including descriptions for ten novel species: Archangium lansinium sp. nov., Myxococcus landrumus sp. nov., Nannocystis bai.</title>
        <authorList>
            <person name="Ahearne A."/>
            <person name="Stevens C."/>
            <person name="Phillips K."/>
        </authorList>
    </citation>
    <scope>NUCLEOTIDE SEQUENCE [LARGE SCALE GENOMIC DNA]</scope>
    <source>
        <strain evidence="3 4">MIWBW</strain>
    </source>
</reference>
<evidence type="ECO:0000313" key="4">
    <source>
        <dbReference type="Proteomes" id="UP001207654"/>
    </source>
</evidence>
<protein>
    <submittedName>
        <fullName evidence="3">CocE/NonD family hydrolase</fullName>
    </submittedName>
</protein>
<evidence type="ECO:0000256" key="1">
    <source>
        <dbReference type="ARBA" id="ARBA00022801"/>
    </source>
</evidence>